<organism evidence="1 2">
    <name type="scientific">Gossypium darwinii</name>
    <name type="common">Darwin's cotton</name>
    <name type="synonym">Gossypium barbadense var. darwinii</name>
    <dbReference type="NCBI Taxonomy" id="34276"/>
    <lineage>
        <taxon>Eukaryota</taxon>
        <taxon>Viridiplantae</taxon>
        <taxon>Streptophyta</taxon>
        <taxon>Embryophyta</taxon>
        <taxon>Tracheophyta</taxon>
        <taxon>Spermatophyta</taxon>
        <taxon>Magnoliopsida</taxon>
        <taxon>eudicotyledons</taxon>
        <taxon>Gunneridae</taxon>
        <taxon>Pentapetalae</taxon>
        <taxon>rosids</taxon>
        <taxon>malvids</taxon>
        <taxon>Malvales</taxon>
        <taxon>Malvaceae</taxon>
        <taxon>Malvoideae</taxon>
        <taxon>Gossypium</taxon>
    </lineage>
</organism>
<dbReference type="AlphaFoldDB" id="A0A5D2AZ40"/>
<evidence type="ECO:0000313" key="1">
    <source>
        <dbReference type="EMBL" id="TYG50221.1"/>
    </source>
</evidence>
<sequence>MFRTRSRSKKPITMLTHKQVIKLVQFGSWPMINMICLRPKLIRMAIMSMYSQPASTRPKFSSVGPISILFTCSPKMHVKPSLPKIITSKLIRNPTKFTSHLRRHTEVTNCIFVR</sequence>
<name>A0A5D2AZ40_GOSDA</name>
<gene>
    <name evidence="1" type="ORF">ES288_D10G157000v1</name>
</gene>
<reference evidence="1 2" key="1">
    <citation type="submission" date="2019-06" db="EMBL/GenBank/DDBJ databases">
        <title>WGS assembly of Gossypium darwinii.</title>
        <authorList>
            <person name="Chen Z.J."/>
            <person name="Sreedasyam A."/>
            <person name="Ando A."/>
            <person name="Song Q."/>
            <person name="De L."/>
            <person name="Hulse-Kemp A."/>
            <person name="Ding M."/>
            <person name="Ye W."/>
            <person name="Kirkbride R."/>
            <person name="Jenkins J."/>
            <person name="Plott C."/>
            <person name="Lovell J."/>
            <person name="Lin Y.-M."/>
            <person name="Vaughn R."/>
            <person name="Liu B."/>
            <person name="Li W."/>
            <person name="Simpson S."/>
            <person name="Scheffler B."/>
            <person name="Saski C."/>
            <person name="Grover C."/>
            <person name="Hu G."/>
            <person name="Conover J."/>
            <person name="Carlson J."/>
            <person name="Shu S."/>
            <person name="Boston L."/>
            <person name="Williams M."/>
            <person name="Peterson D."/>
            <person name="Mcgee K."/>
            <person name="Jones D."/>
            <person name="Wendel J."/>
            <person name="Stelly D."/>
            <person name="Grimwood J."/>
            <person name="Schmutz J."/>
        </authorList>
    </citation>
    <scope>NUCLEOTIDE SEQUENCE [LARGE SCALE GENOMIC DNA]</scope>
    <source>
        <strain evidence="1">1808015.09</strain>
    </source>
</reference>
<dbReference type="EMBL" id="CM017710">
    <property type="protein sequence ID" value="TYG50221.1"/>
    <property type="molecule type" value="Genomic_DNA"/>
</dbReference>
<proteinExistence type="predicted"/>
<keyword evidence="2" id="KW-1185">Reference proteome</keyword>
<accession>A0A5D2AZ40</accession>
<evidence type="ECO:0000313" key="2">
    <source>
        <dbReference type="Proteomes" id="UP000323506"/>
    </source>
</evidence>
<dbReference type="Proteomes" id="UP000323506">
    <property type="component" value="Chromosome D10"/>
</dbReference>
<protein>
    <submittedName>
        <fullName evidence="1">Uncharacterized protein</fullName>
    </submittedName>
</protein>